<evidence type="ECO:0000313" key="3">
    <source>
        <dbReference type="Proteomes" id="UP000000343"/>
    </source>
</evidence>
<sequence>MFKGFVCAGLVLVAGQVGAQVAPSAAPAAAPAVVAPAAVKANPAMWKVQGEHETVYLFGTVHVMKPGVVWQTPKVAEAFKKSDTLYVEVAKVDDPASMQPLVMELGMDKDHPLSTVISKEDVALLDAAVKGMGFPGEVAMEPMKPWLAYMTLSVLPMLKAGYDPASGVDVKLTGDAKDSSKKIVGFETADQQLHYFADFPVPEQVALLHQELIDLPKSGAQMEEIIGSWERGDVDKIGEMENGEFRAKYPELYKKLVVERNARFADELATLLKSDKPGVAFVAIGAAHLAGPDSVQHDLEAKGFKAVRE</sequence>
<protein>
    <submittedName>
        <fullName evidence="2">GumN family protein</fullName>
    </submittedName>
</protein>
<dbReference type="PANTHER" id="PTHR40590">
    <property type="entry name" value="CYTOPLASMIC PROTEIN-RELATED"/>
    <property type="match status" value="1"/>
</dbReference>
<dbReference type="OrthoDB" id="9798714at2"/>
<dbReference type="RefSeq" id="WP_013580259.1">
    <property type="nucleotide sequence ID" value="NC_015064.1"/>
</dbReference>
<dbReference type="InterPro" id="IPR002816">
    <property type="entry name" value="TraB/PrgY/GumN_fam"/>
</dbReference>
<reference evidence="3" key="1">
    <citation type="submission" date="2011-01" db="EMBL/GenBank/DDBJ databases">
        <title>Complete sequence of chromosome of Acidobacterium sp. MP5ACTX9.</title>
        <authorList>
            <consortium name="US DOE Joint Genome Institute"/>
            <person name="Lucas S."/>
            <person name="Copeland A."/>
            <person name="Lapidus A."/>
            <person name="Cheng J.-F."/>
            <person name="Goodwin L."/>
            <person name="Pitluck S."/>
            <person name="Teshima H."/>
            <person name="Detter J.C."/>
            <person name="Han C."/>
            <person name="Tapia R."/>
            <person name="Land M."/>
            <person name="Hauser L."/>
            <person name="Kyrpides N."/>
            <person name="Ivanova N."/>
            <person name="Ovchinnikova G."/>
            <person name="Pagani I."/>
            <person name="Rawat S.R."/>
            <person name="Mannisto M."/>
            <person name="Haggblom M.M."/>
            <person name="Woyke T."/>
        </authorList>
    </citation>
    <scope>NUCLEOTIDE SEQUENCE [LARGE SCALE GENOMIC DNA]</scope>
    <source>
        <strain evidence="3">MP5ACTX9</strain>
    </source>
</reference>
<gene>
    <name evidence="2" type="ordered locus">AciX9_1894</name>
</gene>
<dbReference type="Proteomes" id="UP000000343">
    <property type="component" value="Chromosome"/>
</dbReference>
<evidence type="ECO:0000256" key="1">
    <source>
        <dbReference type="SAM" id="SignalP"/>
    </source>
</evidence>
<dbReference type="CDD" id="cd14789">
    <property type="entry name" value="Tiki"/>
    <property type="match status" value="1"/>
</dbReference>
<dbReference type="eggNOG" id="COG3735">
    <property type="taxonomic scope" value="Bacteria"/>
</dbReference>
<dbReference type="PANTHER" id="PTHR40590:SF1">
    <property type="entry name" value="CYTOPLASMIC PROTEIN"/>
    <property type="match status" value="1"/>
</dbReference>
<dbReference type="EMBL" id="CP002480">
    <property type="protein sequence ID" value="ADW68940.1"/>
    <property type="molecule type" value="Genomic_DNA"/>
</dbReference>
<dbReference type="STRING" id="1198114.AciX9_1894"/>
<organism evidence="3">
    <name type="scientific">Granulicella tundricola (strain ATCC BAA-1859 / DSM 23138 / MP5ACTX9)</name>
    <dbReference type="NCBI Taxonomy" id="1198114"/>
    <lineage>
        <taxon>Bacteria</taxon>
        <taxon>Pseudomonadati</taxon>
        <taxon>Acidobacteriota</taxon>
        <taxon>Terriglobia</taxon>
        <taxon>Terriglobales</taxon>
        <taxon>Acidobacteriaceae</taxon>
        <taxon>Granulicella</taxon>
    </lineage>
</organism>
<dbReference type="Pfam" id="PF01963">
    <property type="entry name" value="TraB_PrgY_gumN"/>
    <property type="match status" value="1"/>
</dbReference>
<name>E8X044_GRATM</name>
<dbReference type="KEGG" id="acm:AciX9_1894"/>
<keyword evidence="3" id="KW-1185">Reference proteome</keyword>
<evidence type="ECO:0000313" key="2">
    <source>
        <dbReference type="EMBL" id="ADW68940.1"/>
    </source>
</evidence>
<proteinExistence type="predicted"/>
<accession>E8X044</accession>
<dbReference type="PaxDb" id="1198114-AciX9_1894"/>
<dbReference type="HOGENOM" id="CLU_057525_0_1_0"/>
<feature type="chain" id="PRO_5003230125" evidence="1">
    <location>
        <begin position="20"/>
        <end position="309"/>
    </location>
</feature>
<dbReference type="AlphaFoldDB" id="E8X044"/>
<keyword evidence="1" id="KW-0732">Signal</keyword>
<feature type="signal peptide" evidence="1">
    <location>
        <begin position="1"/>
        <end position="19"/>
    </location>
</feature>
<dbReference type="InterPro" id="IPR047111">
    <property type="entry name" value="YbaP-like"/>
</dbReference>